<organism evidence="1 2">
    <name type="scientific">Candidatus Levilactobacillus faecigallinarum</name>
    <dbReference type="NCBI Taxonomy" id="2838638"/>
    <lineage>
        <taxon>Bacteria</taxon>
        <taxon>Bacillati</taxon>
        <taxon>Bacillota</taxon>
        <taxon>Bacilli</taxon>
        <taxon>Lactobacillales</taxon>
        <taxon>Lactobacillaceae</taxon>
        <taxon>Levilactobacillus</taxon>
    </lineage>
</organism>
<proteinExistence type="predicted"/>
<accession>A0A9D1QQT3</accession>
<protein>
    <submittedName>
        <fullName evidence="1">Uncharacterized protein</fullName>
    </submittedName>
</protein>
<evidence type="ECO:0000313" key="1">
    <source>
        <dbReference type="EMBL" id="HIW71064.1"/>
    </source>
</evidence>
<reference evidence="1" key="1">
    <citation type="journal article" date="2021" name="PeerJ">
        <title>Extensive microbial diversity within the chicken gut microbiome revealed by metagenomics and culture.</title>
        <authorList>
            <person name="Gilroy R."/>
            <person name="Ravi A."/>
            <person name="Getino M."/>
            <person name="Pursley I."/>
            <person name="Horton D.L."/>
            <person name="Alikhan N.F."/>
            <person name="Baker D."/>
            <person name="Gharbi K."/>
            <person name="Hall N."/>
            <person name="Watson M."/>
            <person name="Adriaenssens E.M."/>
            <person name="Foster-Nyarko E."/>
            <person name="Jarju S."/>
            <person name="Secka A."/>
            <person name="Antonio M."/>
            <person name="Oren A."/>
            <person name="Chaudhuri R.R."/>
            <person name="La Ragione R."/>
            <person name="Hildebrand F."/>
            <person name="Pallen M.J."/>
        </authorList>
    </citation>
    <scope>NUCLEOTIDE SEQUENCE</scope>
    <source>
        <strain evidence="1">CHK173-259</strain>
    </source>
</reference>
<comment type="caution">
    <text evidence="1">The sequence shown here is derived from an EMBL/GenBank/DDBJ whole genome shotgun (WGS) entry which is preliminary data.</text>
</comment>
<dbReference type="Proteomes" id="UP000886822">
    <property type="component" value="Unassembled WGS sequence"/>
</dbReference>
<dbReference type="EMBL" id="DXGJ01000004">
    <property type="protein sequence ID" value="HIW71064.1"/>
    <property type="molecule type" value="Genomic_DNA"/>
</dbReference>
<evidence type="ECO:0000313" key="2">
    <source>
        <dbReference type="Proteomes" id="UP000886822"/>
    </source>
</evidence>
<gene>
    <name evidence="1" type="ORF">H9875_00405</name>
</gene>
<reference evidence="1" key="2">
    <citation type="submission" date="2021-04" db="EMBL/GenBank/DDBJ databases">
        <authorList>
            <person name="Gilroy R."/>
        </authorList>
    </citation>
    <scope>NUCLEOTIDE SEQUENCE</scope>
    <source>
        <strain evidence="1">CHK173-259</strain>
    </source>
</reference>
<name>A0A9D1QQT3_9LACO</name>
<dbReference type="AlphaFoldDB" id="A0A9D1QQT3"/>
<sequence length="138" mass="15576">MPQVQSIYFAKNAGVNSNDNGSTTTINELRFSVYEKESFVIVVSLIDLNPSKEYDVQILFFDNETDKSIFRIDGHLRISPNKPDQLKSGFILMEPIQDLPSIVGDRYKVSVSIREEGKKSVESFTDLLLMKGENPLGK</sequence>